<sequence>MTDNHSDFVTSSKDDNSNIDNALLEQQNVSTLFIGNDESPLVFYISSNETDRDTLISLVEQHGGRVTENVNEGYYISKFNESSKEVIDPRFIYESVEKKSFLPISQYRISTYVAPEPSTATVAVAVANADNNDRPTDNQSHGVEQLVDYLKEKQEKPTISDQQQSPTSEVSSSTAIPTSVQTAGRSYRSNASNAAVNKNGFTDEEDEIILETVRENPSRRSTHKLFQEIAEKLGKHTGNSIRYRFRTHLSPRLEYVYIINPDGSIALDSDGKRITTTQFPGTLKTKFTALDDYTLCKAVREALSKKIPVRNADINPDQVSNPTDVLLPGKFFDFLAEDHKNHTRAAWRDRFRKFAVPYGIDRFIQEYELALEEGKEPVEIKNFTGKNLYKSTKSFLRGEIDDGYGRLSQKNQHKRAKKAIDQQSQESTPLQQSEPSNNLFDHPALSQLGYTQSQQQTAESAVANAFGQLPNPLDFLTDDLVTAKFFQFDPISSVVDVVTDIITKKDYSSGDAEGLINDLYEGAGIQKKFGTFIITAVCGDLILIPKYMKRFLETAENPPSGIEGVWTPYDDEILMSNDLSRMEELRIKHGDRRIEIRKNFFSEDYAGEE</sequence>
<evidence type="ECO:0000256" key="9">
    <source>
        <dbReference type="SAM" id="MobiDB-lite"/>
    </source>
</evidence>
<dbReference type="InterPro" id="IPR015010">
    <property type="entry name" value="TERF2IP_Myb"/>
</dbReference>
<dbReference type="OrthoDB" id="435460at2759"/>
<evidence type="ECO:0000259" key="11">
    <source>
        <dbReference type="PROSITE" id="PS50172"/>
    </source>
</evidence>
<comment type="subcellular location">
    <subcellularLocation>
        <location evidence="8">Nucleus</location>
    </subcellularLocation>
    <subcellularLocation>
        <location evidence="8">Chromosome</location>
        <location evidence="8">Telomere</location>
    </subcellularLocation>
</comment>
<evidence type="ECO:0000313" key="14">
    <source>
        <dbReference type="Proteomes" id="UP000769528"/>
    </source>
</evidence>
<organism evidence="13 14">
    <name type="scientific">Wickerhamomyces mucosus</name>
    <dbReference type="NCBI Taxonomy" id="1378264"/>
    <lineage>
        <taxon>Eukaryota</taxon>
        <taxon>Fungi</taxon>
        <taxon>Dikarya</taxon>
        <taxon>Ascomycota</taxon>
        <taxon>Saccharomycotina</taxon>
        <taxon>Saccharomycetes</taxon>
        <taxon>Phaffomycetales</taxon>
        <taxon>Wickerhamomycetaceae</taxon>
        <taxon>Wickerhamomyces</taxon>
    </lineage>
</organism>
<dbReference type="PANTHER" id="PTHR16466">
    <property type="entry name" value="TELOMERE REPEAT-BINDING FACTOR 2-INTERACTING PROTEIN 1"/>
    <property type="match status" value="1"/>
</dbReference>
<dbReference type="GO" id="GO:0010833">
    <property type="term" value="P:telomere maintenance via telomere lengthening"/>
    <property type="evidence" value="ECO:0007669"/>
    <property type="project" value="UniProtKB-UniRule"/>
</dbReference>
<dbReference type="PANTHER" id="PTHR16466:SF6">
    <property type="entry name" value="TELOMERIC REPEAT-BINDING FACTOR 2-INTERACTING PROTEIN 1"/>
    <property type="match status" value="1"/>
</dbReference>
<evidence type="ECO:0000256" key="7">
    <source>
        <dbReference type="ARBA" id="ARBA00023242"/>
    </source>
</evidence>
<reference evidence="13" key="1">
    <citation type="journal article" date="2021" name="Open Biol.">
        <title>Shared evolutionary footprints suggest mitochondrial oxidative damage underlies multiple complex I losses in fungi.</title>
        <authorList>
            <person name="Schikora-Tamarit M.A."/>
            <person name="Marcet-Houben M."/>
            <person name="Nosek J."/>
            <person name="Gabaldon T."/>
        </authorList>
    </citation>
    <scope>NUCLEOTIDE SEQUENCE</scope>
    <source>
        <strain evidence="13">CBS6341</strain>
    </source>
</reference>
<dbReference type="Gene3D" id="1.20.120.1480">
    <property type="match status" value="1"/>
</dbReference>
<dbReference type="CDD" id="cd11655">
    <property type="entry name" value="rap1_myb-like"/>
    <property type="match status" value="2"/>
</dbReference>
<protein>
    <recommendedName>
        <fullName evidence="8">DNA-binding protein RAP1</fullName>
    </recommendedName>
</protein>
<dbReference type="PROSITE" id="PS50172">
    <property type="entry name" value="BRCT"/>
    <property type="match status" value="1"/>
</dbReference>
<keyword evidence="6" id="KW-0804">Transcription</keyword>
<evidence type="ECO:0000256" key="8">
    <source>
        <dbReference type="RuleBase" id="RU367107"/>
    </source>
</evidence>
<dbReference type="Pfam" id="PF09197">
    <property type="entry name" value="Rap1-DNA-bind"/>
    <property type="match status" value="1"/>
</dbReference>
<evidence type="ECO:0000256" key="4">
    <source>
        <dbReference type="ARBA" id="ARBA00023015"/>
    </source>
</evidence>
<dbReference type="InterPro" id="IPR015280">
    <property type="entry name" value="Rap1_DNA-bd"/>
</dbReference>
<comment type="caution">
    <text evidence="13">The sequence shown here is derived from an EMBL/GenBank/DDBJ whole genome shotgun (WGS) entry which is preliminary data.</text>
</comment>
<dbReference type="GO" id="GO:0031848">
    <property type="term" value="P:protection from non-homologous end joining at telomere"/>
    <property type="evidence" value="ECO:0007669"/>
    <property type="project" value="TreeGrafter"/>
</dbReference>
<evidence type="ECO:0000256" key="2">
    <source>
        <dbReference type="ARBA" id="ARBA00022454"/>
    </source>
</evidence>
<dbReference type="Pfam" id="PF11626">
    <property type="entry name" value="Rap1_C"/>
    <property type="match status" value="1"/>
</dbReference>
<keyword evidence="4" id="KW-0805">Transcription regulation</keyword>
<evidence type="ECO:0000256" key="3">
    <source>
        <dbReference type="ARBA" id="ARBA00022895"/>
    </source>
</evidence>
<feature type="region of interest" description="Disordered" evidence="9">
    <location>
        <begin position="154"/>
        <end position="188"/>
    </location>
</feature>
<gene>
    <name evidence="13" type="ORF">WICMUC_004813</name>
</gene>
<dbReference type="Gene3D" id="1.10.10.60">
    <property type="entry name" value="Homeodomain-like"/>
    <property type="match status" value="2"/>
</dbReference>
<dbReference type="InterPro" id="IPR009057">
    <property type="entry name" value="Homeodomain-like_sf"/>
</dbReference>
<feature type="domain" description="BRCT" evidence="11">
    <location>
        <begin position="41"/>
        <end position="109"/>
    </location>
</feature>
<dbReference type="SUPFAM" id="SSF46689">
    <property type="entry name" value="Homeodomain-like"/>
    <property type="match status" value="2"/>
</dbReference>
<keyword evidence="2 8" id="KW-0158">Chromosome</keyword>
<dbReference type="InterPro" id="IPR017930">
    <property type="entry name" value="Myb_dom"/>
</dbReference>
<reference evidence="13" key="2">
    <citation type="submission" date="2021-01" db="EMBL/GenBank/DDBJ databases">
        <authorList>
            <person name="Schikora-Tamarit M.A."/>
        </authorList>
    </citation>
    <scope>NUCLEOTIDE SEQUENCE</scope>
    <source>
        <strain evidence="13">CBS6341</strain>
    </source>
</reference>
<feature type="compositionally biased region" description="Polar residues" evidence="9">
    <location>
        <begin position="421"/>
        <end position="438"/>
    </location>
</feature>
<dbReference type="Pfam" id="PF16589">
    <property type="entry name" value="BRCT_2"/>
    <property type="match status" value="1"/>
</dbReference>
<evidence type="ECO:0000259" key="10">
    <source>
        <dbReference type="PROSITE" id="PS50090"/>
    </source>
</evidence>
<dbReference type="GO" id="GO:0042162">
    <property type="term" value="F:telomeric DNA binding"/>
    <property type="evidence" value="ECO:0007669"/>
    <property type="project" value="TreeGrafter"/>
</dbReference>
<dbReference type="InterPro" id="IPR001357">
    <property type="entry name" value="BRCT_dom"/>
</dbReference>
<evidence type="ECO:0000313" key="13">
    <source>
        <dbReference type="EMBL" id="KAH3670844.1"/>
    </source>
</evidence>
<dbReference type="InterPro" id="IPR021661">
    <property type="entry name" value="Rap1_C"/>
</dbReference>
<comment type="similarity">
    <text evidence="1 8">Belongs to the RAP1 family.</text>
</comment>
<dbReference type="GO" id="GO:0070187">
    <property type="term" value="C:shelterin complex"/>
    <property type="evidence" value="ECO:0007669"/>
    <property type="project" value="TreeGrafter"/>
</dbReference>
<comment type="function">
    <text evidence="8">Involved in the regulation of telomere length, clustering and has a specific role in telomere position effect (TPE).</text>
</comment>
<feature type="domain" description="Myb-like" evidence="10">
    <location>
        <begin position="193"/>
        <end position="249"/>
    </location>
</feature>
<keyword evidence="3 8" id="KW-0779">Telomere</keyword>
<evidence type="ECO:0000259" key="12">
    <source>
        <dbReference type="PROSITE" id="PS51294"/>
    </source>
</evidence>
<dbReference type="PROSITE" id="PS51294">
    <property type="entry name" value="HTH_MYB"/>
    <property type="match status" value="1"/>
</dbReference>
<proteinExistence type="inferred from homology"/>
<dbReference type="Gene3D" id="3.40.50.10190">
    <property type="entry name" value="BRCT domain"/>
    <property type="match status" value="1"/>
</dbReference>
<dbReference type="InterPro" id="IPR001005">
    <property type="entry name" value="SANT/Myb"/>
</dbReference>
<evidence type="ECO:0000256" key="1">
    <source>
        <dbReference type="ARBA" id="ARBA00010467"/>
    </source>
</evidence>
<evidence type="ECO:0000256" key="5">
    <source>
        <dbReference type="ARBA" id="ARBA00023159"/>
    </source>
</evidence>
<dbReference type="SUPFAM" id="SSF52113">
    <property type="entry name" value="BRCT domain"/>
    <property type="match status" value="1"/>
</dbReference>
<feature type="compositionally biased region" description="Polar residues" evidence="9">
    <location>
        <begin position="159"/>
        <end position="188"/>
    </location>
</feature>
<dbReference type="Pfam" id="PF08914">
    <property type="entry name" value="Myb_Rap1"/>
    <property type="match status" value="1"/>
</dbReference>
<dbReference type="EMBL" id="JAEUBF010001298">
    <property type="protein sequence ID" value="KAH3670844.1"/>
    <property type="molecule type" value="Genomic_DNA"/>
</dbReference>
<keyword evidence="5" id="KW-0010">Activator</keyword>
<dbReference type="Gene3D" id="1.10.10.2170">
    <property type="match status" value="1"/>
</dbReference>
<dbReference type="AlphaFoldDB" id="A0A9P8PGH1"/>
<dbReference type="PROSITE" id="PS50090">
    <property type="entry name" value="MYB_LIKE"/>
    <property type="match status" value="1"/>
</dbReference>
<accession>A0A9P8PGH1</accession>
<dbReference type="InterPro" id="IPR039595">
    <property type="entry name" value="TE2IP/Rap1"/>
</dbReference>
<dbReference type="SMART" id="SM00717">
    <property type="entry name" value="SANT"/>
    <property type="match status" value="1"/>
</dbReference>
<dbReference type="InterPro" id="IPR038104">
    <property type="entry name" value="Rap1_C_sf"/>
</dbReference>
<feature type="domain" description="HTH myb-type" evidence="12">
    <location>
        <begin position="193"/>
        <end position="253"/>
    </location>
</feature>
<keyword evidence="14" id="KW-1185">Reference proteome</keyword>
<dbReference type="InterPro" id="IPR036420">
    <property type="entry name" value="BRCT_dom_sf"/>
</dbReference>
<keyword evidence="7 8" id="KW-0539">Nucleus</keyword>
<evidence type="ECO:0000256" key="6">
    <source>
        <dbReference type="ARBA" id="ARBA00023163"/>
    </source>
</evidence>
<feature type="region of interest" description="Disordered" evidence="9">
    <location>
        <begin position="406"/>
        <end position="438"/>
    </location>
</feature>
<comment type="subunit">
    <text evidence="8">Homodimer.</text>
</comment>
<dbReference type="Proteomes" id="UP000769528">
    <property type="component" value="Unassembled WGS sequence"/>
</dbReference>
<name>A0A9P8PGH1_9ASCO</name>